<gene>
    <name evidence="2" type="ORF">Pmani_015456</name>
</gene>
<sequence length="88" mass="9252">MVVSRVVGVVLGLVCVVAGVVLAVVMLVLFSNNNNNNKETGEGGIMSGREKQGWCGIFSKSSDPCIYCPIKGTCQPISDQQALCCCVI</sequence>
<accession>A0AAE1U7N3</accession>
<organism evidence="2 3">
    <name type="scientific">Petrolisthes manimaculis</name>
    <dbReference type="NCBI Taxonomy" id="1843537"/>
    <lineage>
        <taxon>Eukaryota</taxon>
        <taxon>Metazoa</taxon>
        <taxon>Ecdysozoa</taxon>
        <taxon>Arthropoda</taxon>
        <taxon>Crustacea</taxon>
        <taxon>Multicrustacea</taxon>
        <taxon>Malacostraca</taxon>
        <taxon>Eumalacostraca</taxon>
        <taxon>Eucarida</taxon>
        <taxon>Decapoda</taxon>
        <taxon>Pleocyemata</taxon>
        <taxon>Anomura</taxon>
        <taxon>Galatheoidea</taxon>
        <taxon>Porcellanidae</taxon>
        <taxon>Petrolisthes</taxon>
    </lineage>
</organism>
<dbReference type="AlphaFoldDB" id="A0AAE1U7N3"/>
<keyword evidence="1" id="KW-1133">Transmembrane helix</keyword>
<keyword evidence="1" id="KW-0812">Transmembrane</keyword>
<proteinExistence type="predicted"/>
<comment type="caution">
    <text evidence="2">The sequence shown here is derived from an EMBL/GenBank/DDBJ whole genome shotgun (WGS) entry which is preliminary data.</text>
</comment>
<protein>
    <submittedName>
        <fullName evidence="2">Uncharacterized protein</fullName>
    </submittedName>
</protein>
<dbReference type="EMBL" id="JAWZYT010001340">
    <property type="protein sequence ID" value="KAK4313172.1"/>
    <property type="molecule type" value="Genomic_DNA"/>
</dbReference>
<feature type="transmembrane region" description="Helical" evidence="1">
    <location>
        <begin position="6"/>
        <end position="30"/>
    </location>
</feature>
<dbReference type="Proteomes" id="UP001292094">
    <property type="component" value="Unassembled WGS sequence"/>
</dbReference>
<evidence type="ECO:0000313" key="2">
    <source>
        <dbReference type="EMBL" id="KAK4313172.1"/>
    </source>
</evidence>
<name>A0AAE1U7N3_9EUCA</name>
<reference evidence="2" key="1">
    <citation type="submission" date="2023-11" db="EMBL/GenBank/DDBJ databases">
        <title>Genome assemblies of two species of porcelain crab, Petrolisthes cinctipes and Petrolisthes manimaculis (Anomura: Porcellanidae).</title>
        <authorList>
            <person name="Angst P."/>
        </authorList>
    </citation>
    <scope>NUCLEOTIDE SEQUENCE</scope>
    <source>
        <strain evidence="2">PB745_02</strain>
        <tissue evidence="2">Gill</tissue>
    </source>
</reference>
<evidence type="ECO:0000256" key="1">
    <source>
        <dbReference type="SAM" id="Phobius"/>
    </source>
</evidence>
<keyword evidence="1" id="KW-0472">Membrane</keyword>
<evidence type="ECO:0000313" key="3">
    <source>
        <dbReference type="Proteomes" id="UP001292094"/>
    </source>
</evidence>
<keyword evidence="3" id="KW-1185">Reference proteome</keyword>